<evidence type="ECO:0000313" key="1">
    <source>
        <dbReference type="EMBL" id="MDT0322402.1"/>
    </source>
</evidence>
<proteinExistence type="predicted"/>
<keyword evidence="2" id="KW-1185">Reference proteome</keyword>
<dbReference type="SUPFAM" id="SSF109854">
    <property type="entry name" value="DinB/YfiT-like putative metalloenzymes"/>
    <property type="match status" value="1"/>
</dbReference>
<comment type="caution">
    <text evidence="1">The sequence shown here is derived from an EMBL/GenBank/DDBJ whole genome shotgun (WGS) entry which is preliminary data.</text>
</comment>
<sequence length="193" mass="20899">MTAQRWADLLSSATERCLDTLLSGADQDWSRPAHGLALTCRETLDHLALGLVGYTGLLVSRPTDRYVTLFATLDPEAPIPDCLDGLRIAATLLTTTVRDTDPDARAWHPWGHSDATGFAAMGVTELTLHTHDIARALGLPWALPDDLASAAVDRLFPDAPSGHAPSDTLLWCTGRASLPGLPRRTRWQWDGAL</sequence>
<dbReference type="Proteomes" id="UP001183420">
    <property type="component" value="Unassembled WGS sequence"/>
</dbReference>
<evidence type="ECO:0000313" key="2">
    <source>
        <dbReference type="Proteomes" id="UP001183420"/>
    </source>
</evidence>
<dbReference type="EMBL" id="JAVREM010000062">
    <property type="protein sequence ID" value="MDT0322402.1"/>
    <property type="molecule type" value="Genomic_DNA"/>
</dbReference>
<organism evidence="1 2">
    <name type="scientific">Streptomyces millisiae</name>
    <dbReference type="NCBI Taxonomy" id="3075542"/>
    <lineage>
        <taxon>Bacteria</taxon>
        <taxon>Bacillati</taxon>
        <taxon>Actinomycetota</taxon>
        <taxon>Actinomycetes</taxon>
        <taxon>Kitasatosporales</taxon>
        <taxon>Streptomycetaceae</taxon>
        <taxon>Streptomyces</taxon>
    </lineage>
</organism>
<evidence type="ECO:0008006" key="3">
    <source>
        <dbReference type="Google" id="ProtNLM"/>
    </source>
</evidence>
<dbReference type="RefSeq" id="WP_311602988.1">
    <property type="nucleotide sequence ID" value="NZ_JAVREM010000062.1"/>
</dbReference>
<dbReference type="InterPro" id="IPR034660">
    <property type="entry name" value="DinB/YfiT-like"/>
</dbReference>
<protein>
    <recommendedName>
        <fullName evidence="3">Mycothiol-dependent maleylpyruvate isomerase metal-binding domain-containing protein</fullName>
    </recommendedName>
</protein>
<dbReference type="Gene3D" id="1.20.120.450">
    <property type="entry name" value="dinb family like domain"/>
    <property type="match status" value="1"/>
</dbReference>
<name>A0ABU2LXS2_9ACTN</name>
<reference evidence="2" key="1">
    <citation type="submission" date="2023-07" db="EMBL/GenBank/DDBJ databases">
        <title>30 novel species of actinomycetes from the DSMZ collection.</title>
        <authorList>
            <person name="Nouioui I."/>
        </authorList>
    </citation>
    <scope>NUCLEOTIDE SEQUENCE [LARGE SCALE GENOMIC DNA]</scope>
    <source>
        <strain evidence="2">DSM 44918</strain>
    </source>
</reference>
<accession>A0ABU2LXS2</accession>
<gene>
    <name evidence="1" type="ORF">RNC47_29195</name>
</gene>